<dbReference type="EMBL" id="CP009438">
    <property type="protein sequence ID" value="AIR96201.1"/>
    <property type="molecule type" value="Genomic_DNA"/>
</dbReference>
<evidence type="ECO:0000256" key="8">
    <source>
        <dbReference type="SAM" id="Phobius"/>
    </source>
</evidence>
<dbReference type="InterPro" id="IPR008693">
    <property type="entry name" value="MmpS"/>
</dbReference>
<comment type="similarity">
    <text evidence="2">Belongs to the MmpS family.</text>
</comment>
<keyword evidence="3" id="KW-1003">Cell membrane</keyword>
<feature type="region of interest" description="Disordered" evidence="7">
    <location>
        <begin position="1"/>
        <end position="31"/>
    </location>
</feature>
<dbReference type="KEGG" id="sgu:SGLAU_00865"/>
<dbReference type="GO" id="GO:0005886">
    <property type="term" value="C:plasma membrane"/>
    <property type="evidence" value="ECO:0007669"/>
    <property type="project" value="UniProtKB-SubCell"/>
</dbReference>
<name>A0A089X346_STRGA</name>
<evidence type="ECO:0000256" key="2">
    <source>
        <dbReference type="ARBA" id="ARBA00007531"/>
    </source>
</evidence>
<evidence type="ECO:0000256" key="7">
    <source>
        <dbReference type="SAM" id="MobiDB-lite"/>
    </source>
</evidence>
<evidence type="ECO:0000313" key="9">
    <source>
        <dbReference type="EMBL" id="AIR96201.1"/>
    </source>
</evidence>
<evidence type="ECO:0000256" key="1">
    <source>
        <dbReference type="ARBA" id="ARBA00004236"/>
    </source>
</evidence>
<dbReference type="HOGENOM" id="CLU_106745_0_0_11"/>
<dbReference type="OrthoDB" id="3697696at2"/>
<keyword evidence="6 8" id="KW-0472">Membrane</keyword>
<evidence type="ECO:0000256" key="5">
    <source>
        <dbReference type="ARBA" id="ARBA00022989"/>
    </source>
</evidence>
<feature type="transmembrane region" description="Helical" evidence="8">
    <location>
        <begin position="36"/>
        <end position="55"/>
    </location>
</feature>
<keyword evidence="4 8" id="KW-0812">Transmembrane</keyword>
<dbReference type="Pfam" id="PF05423">
    <property type="entry name" value="Mycobact_memb"/>
    <property type="match status" value="1"/>
</dbReference>
<protein>
    <recommendedName>
        <fullName evidence="11">MmpS family membrane protein</fullName>
    </recommendedName>
</protein>
<evidence type="ECO:0000256" key="3">
    <source>
        <dbReference type="ARBA" id="ARBA00022475"/>
    </source>
</evidence>
<dbReference type="STRING" id="1907.SGLAU_00865"/>
<evidence type="ECO:0000256" key="6">
    <source>
        <dbReference type="ARBA" id="ARBA00023136"/>
    </source>
</evidence>
<dbReference type="RefSeq" id="WP_107408952.1">
    <property type="nucleotide sequence ID" value="NZ_CP009438.1"/>
</dbReference>
<gene>
    <name evidence="9" type="ORF">SGLAU_00865</name>
</gene>
<dbReference type="Gene3D" id="2.60.40.2880">
    <property type="entry name" value="MmpS1-5, C-terminal soluble domain"/>
    <property type="match status" value="1"/>
</dbReference>
<dbReference type="Proteomes" id="UP000029482">
    <property type="component" value="Chromosome"/>
</dbReference>
<comment type="subcellular location">
    <subcellularLocation>
        <location evidence="1">Cell membrane</location>
    </subcellularLocation>
</comment>
<evidence type="ECO:0008006" key="11">
    <source>
        <dbReference type="Google" id="ProtNLM"/>
    </source>
</evidence>
<feature type="compositionally biased region" description="Acidic residues" evidence="7">
    <location>
        <begin position="1"/>
        <end position="11"/>
    </location>
</feature>
<keyword evidence="5 8" id="KW-1133">Transmembrane helix</keyword>
<feature type="region of interest" description="Disordered" evidence="7">
    <location>
        <begin position="151"/>
        <end position="171"/>
    </location>
</feature>
<organism evidence="9 10">
    <name type="scientific">Streptomyces glaucescens</name>
    <dbReference type="NCBI Taxonomy" id="1907"/>
    <lineage>
        <taxon>Bacteria</taxon>
        <taxon>Bacillati</taxon>
        <taxon>Actinomycetota</taxon>
        <taxon>Actinomycetes</taxon>
        <taxon>Kitasatosporales</taxon>
        <taxon>Streptomycetaceae</taxon>
        <taxon>Streptomyces</taxon>
    </lineage>
</organism>
<dbReference type="AlphaFoldDB" id="A0A089X346"/>
<dbReference type="eggNOG" id="ENOG5031R19">
    <property type="taxonomic scope" value="Bacteria"/>
</dbReference>
<accession>A0A089X346</accession>
<sequence length="171" mass="17055">MPTTEEPEGPDGSEAPDARTGVSPTRGERRADRSGLAVAAVLLLACGAFVAYGVLDSGADPADERPATPTVEVTYEVLGEGAADISYRAAGDTAAVVPDAGLPWRKTVSVPLGAAPIVDVTLGERGGTASCTLTVGGRHVQRAIATGAFGRTTCSGDLPTPEASAAPEGAP</sequence>
<dbReference type="InterPro" id="IPR038468">
    <property type="entry name" value="MmpS_C"/>
</dbReference>
<keyword evidence="10" id="KW-1185">Reference proteome</keyword>
<reference evidence="10" key="1">
    <citation type="journal article" date="2015" name="J. Biotechnol.">
        <title>Complete genome sequence of the actinobacterium Streptomyces glaucescens GLA.O (DSM 40922) consisting of a linear chromosome and one linear plasmid.</title>
        <authorList>
            <person name="Ortseifen V."/>
            <person name="Winkler A."/>
            <person name="Albersmeier A."/>
            <person name="Wendler S."/>
            <person name="Puhler A."/>
            <person name="Kalinowski J."/>
            <person name="Ruckert C."/>
        </authorList>
    </citation>
    <scope>NUCLEOTIDE SEQUENCE [LARGE SCALE GENOMIC DNA]</scope>
    <source>
        <strain evidence="10">DSM 40922 / GLA O</strain>
    </source>
</reference>
<evidence type="ECO:0000256" key="4">
    <source>
        <dbReference type="ARBA" id="ARBA00022692"/>
    </source>
</evidence>
<evidence type="ECO:0000313" key="10">
    <source>
        <dbReference type="Proteomes" id="UP000029482"/>
    </source>
</evidence>
<proteinExistence type="inferred from homology"/>